<dbReference type="RefSeq" id="WP_055734362.1">
    <property type="nucleotide sequence ID" value="NZ_BMDY01000007.1"/>
</dbReference>
<evidence type="ECO:0000313" key="2">
    <source>
        <dbReference type="Proteomes" id="UP000651977"/>
    </source>
</evidence>
<sequence>MDDRLLLKKGIENGSIHCVIGYHFCLVGNADCLDAFERLVGHKVELERSIGDDFKQEKV</sequence>
<comment type="caution">
    <text evidence="1">The sequence shown here is derived from an EMBL/GenBank/DDBJ whole genome shotgun (WGS) entry which is preliminary data.</text>
</comment>
<protein>
    <submittedName>
        <fullName evidence="1">Uncharacterized protein</fullName>
    </submittedName>
</protein>
<dbReference type="EMBL" id="BMDY01000007">
    <property type="protein sequence ID" value="GGB02981.1"/>
    <property type="molecule type" value="Genomic_DNA"/>
</dbReference>
<reference evidence="2" key="1">
    <citation type="journal article" date="2019" name="Int. J. Syst. Evol. Microbiol.">
        <title>The Global Catalogue of Microorganisms (GCM) 10K type strain sequencing project: providing services to taxonomists for standard genome sequencing and annotation.</title>
        <authorList>
            <consortium name="The Broad Institute Genomics Platform"/>
            <consortium name="The Broad Institute Genome Sequencing Center for Infectious Disease"/>
            <person name="Wu L."/>
            <person name="Ma J."/>
        </authorList>
    </citation>
    <scope>NUCLEOTIDE SEQUENCE [LARGE SCALE GENOMIC DNA]</scope>
    <source>
        <strain evidence="2">CGMCC 1.10131</strain>
    </source>
</reference>
<keyword evidence="2" id="KW-1185">Reference proteome</keyword>
<accession>A0ABQ1I1B3</accession>
<dbReference type="Proteomes" id="UP000651977">
    <property type="component" value="Unassembled WGS sequence"/>
</dbReference>
<evidence type="ECO:0000313" key="1">
    <source>
        <dbReference type="EMBL" id="GGB02981.1"/>
    </source>
</evidence>
<gene>
    <name evidence="1" type="ORF">GCM10007414_15440</name>
</gene>
<proteinExistence type="predicted"/>
<name>A0ABQ1I1B3_9ALTE</name>
<organism evidence="1 2">
    <name type="scientific">Agarivorans gilvus</name>
    <dbReference type="NCBI Taxonomy" id="680279"/>
    <lineage>
        <taxon>Bacteria</taxon>
        <taxon>Pseudomonadati</taxon>
        <taxon>Pseudomonadota</taxon>
        <taxon>Gammaproteobacteria</taxon>
        <taxon>Alteromonadales</taxon>
        <taxon>Alteromonadaceae</taxon>
        <taxon>Agarivorans</taxon>
    </lineage>
</organism>